<organism evidence="3 4">
    <name type="scientific">Pelobates cultripes</name>
    <name type="common">Western spadefoot toad</name>
    <dbReference type="NCBI Taxonomy" id="61616"/>
    <lineage>
        <taxon>Eukaryota</taxon>
        <taxon>Metazoa</taxon>
        <taxon>Chordata</taxon>
        <taxon>Craniata</taxon>
        <taxon>Vertebrata</taxon>
        <taxon>Euteleostomi</taxon>
        <taxon>Amphibia</taxon>
        <taxon>Batrachia</taxon>
        <taxon>Anura</taxon>
        <taxon>Pelobatoidea</taxon>
        <taxon>Pelobatidae</taxon>
        <taxon>Pelobates</taxon>
    </lineage>
</organism>
<feature type="region of interest" description="Disordered" evidence="1">
    <location>
        <begin position="854"/>
        <end position="877"/>
    </location>
</feature>
<evidence type="ECO:0000259" key="2">
    <source>
        <dbReference type="Pfam" id="PF14652"/>
    </source>
</evidence>
<dbReference type="PANTHER" id="PTHR21534:SF0">
    <property type="entry name" value="KATANIN-INTERACTING PROTEIN"/>
    <property type="match status" value="1"/>
</dbReference>
<reference evidence="3" key="1">
    <citation type="submission" date="2022-03" db="EMBL/GenBank/DDBJ databases">
        <authorList>
            <person name="Alioto T."/>
            <person name="Alioto T."/>
            <person name="Gomez Garrido J."/>
        </authorList>
    </citation>
    <scope>NUCLEOTIDE SEQUENCE</scope>
</reference>
<feature type="region of interest" description="Disordered" evidence="1">
    <location>
        <begin position="1"/>
        <end position="27"/>
    </location>
</feature>
<feature type="domain" description="KATNIP" evidence="2">
    <location>
        <begin position="932"/>
        <end position="1095"/>
    </location>
</feature>
<protein>
    <submittedName>
        <fullName evidence="3">KIAA0556 homolog isoform X1</fullName>
    </submittedName>
</protein>
<evidence type="ECO:0000313" key="4">
    <source>
        <dbReference type="Proteomes" id="UP001295444"/>
    </source>
</evidence>
<dbReference type="EMBL" id="OW240918">
    <property type="protein sequence ID" value="CAH2306797.1"/>
    <property type="molecule type" value="Genomic_DNA"/>
</dbReference>
<gene>
    <name evidence="3" type="ORF">PECUL_23A060938</name>
</gene>
<feature type="region of interest" description="Disordered" evidence="1">
    <location>
        <begin position="209"/>
        <end position="228"/>
    </location>
</feature>
<sequence length="1185" mass="134244">MQGVIDNGTMHSKSLESDEKDNFKSNDKIENENGIRFDIEGKHDDYLIYLQQRNRVLNCYKAKTPVAMKLEHLEKGFSVYLNGANANSKKQQSTQYLPRGGSKIAKVTHGLYVLPGRRNQTAPGKIQRKAWIQSSVKIKGEDGLQVYISPNLKYSEDFEIVSDVDMSSDYTSEIQKISTDPSEMSDVKKRLVLDGNDVKSLRESLEQSIYLQRGDHESSDDDSDSIEEELLEDERQEVKKCLEIQQDTISGIQDVKSQTYLPGNVFMLDFKGVSKKDMNILSAKRKDSAELYIPTKPVMVKNKVKGLKPSCSLNQSENNIFGPLSRLERPQSATRKSITDSKDPDICASKVINAVKIENEAFETPATTDQQPSPTNSKGVVSQAIERISHLKLSQQKKLLKVLKDIDSKSVSYSDVEQQATFPPAVKDVICITVKIISNWGNPFSVGLTDVQFFDVSNQQIYVSPHDVDIRNADNPGELSCLVNGKTQTVKECFMWMCPFHPPVQLYFVVRNTYRSYDFDVCKMKIWNYNKTLSYLDIGAKHVKIYKDKVLAYDGFLDKGCGNQVFDYSNTIDLQTGQMKSVSPPPHISTREKVDVLLDKNNQNTDLQSLPRAISACNLTEHPVLENVCLQKDITHHHNSSESLTGVQHLTFHGLEQNYYLQEWHEELPNNVSGQIKVCNKEKCNFNEAADLNMLPITGKKMDISLNESTELNKSDNDELPLKEQLDKLKGRKVNGPKDKIPPWLASPTSFQQTCNSQNTENHSFFPSAQLFSKEPSQNRKKTAGNFADNLFASSNSGCKHLPKSYNQEYFSQASCEMVSDGLELRNQSYEREGLFTSRQKAKKDKLLELGKCEDPYLPSKSNQGNPKTQRQRWHTDQDNNLMESWTSLLKFNQFHRGRISNLNFEGDIFDEFLLQQKIGKLCDTAVKNCAQDISKVEDSNTVETERDDRNDFEIPILPYGQHLCIQIATTWGDRHYVGLNGIEIYSSNGNPVKIAKITADPSDINILPAYGKDPRVVTNLIDGVNRTQDDMHLWLTPFTPGKRHFIFMDFLQPCNVAMIRIWNYNKSRIHSYRGIKDIEITLDNYKIFKGEIAKASGTLSGVKLYVELLKQALLQPSGRYDLKSAYIPCLPYAWHYKIKTLMVTATANLGPYLKLPQTLLPAVDSTTVHRSNKADTSSTIVRLP</sequence>
<feature type="domain" description="KATNIP" evidence="2">
    <location>
        <begin position="435"/>
        <end position="594"/>
    </location>
</feature>
<feature type="compositionally biased region" description="Polar residues" evidence="1">
    <location>
        <begin position="365"/>
        <end position="380"/>
    </location>
</feature>
<dbReference type="InterPro" id="IPR026704">
    <property type="entry name" value="KATNIP"/>
</dbReference>
<evidence type="ECO:0000313" key="3">
    <source>
        <dbReference type="EMBL" id="CAH2306797.1"/>
    </source>
</evidence>
<feature type="compositionally biased region" description="Polar residues" evidence="1">
    <location>
        <begin position="860"/>
        <end position="869"/>
    </location>
</feature>
<name>A0AAD1SNU6_PELCU</name>
<dbReference type="PANTHER" id="PTHR21534">
    <property type="entry name" value="KATANIN-INTERACTING PROTEIN"/>
    <property type="match status" value="1"/>
</dbReference>
<keyword evidence="4" id="KW-1185">Reference proteome</keyword>
<dbReference type="Pfam" id="PF14652">
    <property type="entry name" value="DUF4457"/>
    <property type="match status" value="2"/>
</dbReference>
<proteinExistence type="predicted"/>
<evidence type="ECO:0000256" key="1">
    <source>
        <dbReference type="SAM" id="MobiDB-lite"/>
    </source>
</evidence>
<feature type="compositionally biased region" description="Basic and acidic residues" evidence="1">
    <location>
        <begin position="13"/>
        <end position="27"/>
    </location>
</feature>
<feature type="compositionally biased region" description="Acidic residues" evidence="1">
    <location>
        <begin position="218"/>
        <end position="228"/>
    </location>
</feature>
<accession>A0AAD1SNU6</accession>
<feature type="region of interest" description="Disordered" evidence="1">
    <location>
        <begin position="362"/>
        <end position="381"/>
    </location>
</feature>
<dbReference type="AlphaFoldDB" id="A0AAD1SNU6"/>
<dbReference type="InterPro" id="IPR027859">
    <property type="entry name" value="KATNIP_dom"/>
</dbReference>
<dbReference type="Proteomes" id="UP001295444">
    <property type="component" value="Chromosome 07"/>
</dbReference>